<reference evidence="17" key="1">
    <citation type="submission" date="2019-10" db="EMBL/GenBank/DDBJ databases">
        <title>Lacipirellula parvula gen. nov., sp. nov., representing a lineage of planctomycetes widespread in freshwater anoxic habitats, and description of the family Lacipirellulaceae.</title>
        <authorList>
            <person name="Dedysh S.N."/>
            <person name="Kulichevskaya I.S."/>
            <person name="Beletsky A.V."/>
            <person name="Rakitin A.L."/>
            <person name="Mardanov A.V."/>
            <person name="Ivanova A.A."/>
            <person name="Saltykova V.X."/>
            <person name="Rijpstra W.I.C."/>
            <person name="Sinninghe Damste J.S."/>
            <person name="Ravin N.V."/>
        </authorList>
    </citation>
    <scope>NUCLEOTIDE SEQUENCE [LARGE SCALE GENOMIC DNA]</scope>
    <source>
        <strain evidence="17">PX69</strain>
    </source>
</reference>
<keyword evidence="5 16" id="KW-0347">Helicase</keyword>
<proteinExistence type="inferred from homology"/>
<dbReference type="GO" id="GO:0051536">
    <property type="term" value="F:iron-sulfur cluster binding"/>
    <property type="evidence" value="ECO:0007669"/>
    <property type="project" value="UniProtKB-KW"/>
</dbReference>
<dbReference type="GO" id="GO:0003677">
    <property type="term" value="F:DNA binding"/>
    <property type="evidence" value="ECO:0007669"/>
    <property type="project" value="UniProtKB-KW"/>
</dbReference>
<keyword evidence="6" id="KW-0067">ATP-binding</keyword>
<evidence type="ECO:0000256" key="3">
    <source>
        <dbReference type="ARBA" id="ARBA00022741"/>
    </source>
</evidence>
<dbReference type="KEGG" id="lpav:PLANPX_4989"/>
<keyword evidence="9" id="KW-0238">DNA-binding</keyword>
<evidence type="ECO:0000256" key="7">
    <source>
        <dbReference type="ARBA" id="ARBA00023004"/>
    </source>
</evidence>
<dbReference type="Pfam" id="PF00270">
    <property type="entry name" value="DEAD"/>
    <property type="match status" value="1"/>
</dbReference>
<dbReference type="GO" id="GO:0005524">
    <property type="term" value="F:ATP binding"/>
    <property type="evidence" value="ECO:0007669"/>
    <property type="project" value="UniProtKB-KW"/>
</dbReference>
<evidence type="ECO:0000313" key="17">
    <source>
        <dbReference type="Proteomes" id="UP000326837"/>
    </source>
</evidence>
<sequence length="666" mass="74086">MDSDHALSVADILGPEGSIARRLPHYELRPQQLDMANAVAKAIAAKRHLCVEAGTGVGKSFAYLAPAILAATNPDGGKPPRVVISTHTISLQEQLIRKDLPLLNSVIPREFSAVLVKGRRNYISLRRLQGALARGKSLFEDEAGRQLDSIRAWSESTVDGSLADLSYKPLPAVWDEIASDHGNCMGRRCPTYKKCFYYQDRRRVQNAQILVVNHALFFSDLALRRHGVSILPDYDVAVLDEAHTIEGVAADHLGLSFSSGQVEFVLSRLYNDRTNKGLLVHHNLKHLCQRADQCRYAASEYFADAWEWKSNSAPANGRVSAPLEIDNQLSPSLMELARGVKQAADAIKQESERQDLNSAHDRLVGLAGELNSWHTQQLPGAVYWIESSWNRRGTPRMTLAASPVDVGPALREQLFQQTKSVIMTSATLSIGKQPSFAFFRDRIGLTQCDELRLDSPFDYQEQAELVTLRGMPDPTAERDGYERACIEAIKHLVRESDGRAFVLLTSYEMMRRVGAGIAPWLARHNLNLLSQADGTPRSRMLELFKENPRSVLLGADSFWQGVDVPGDALELVIIAKLPFSVPDHPLLEARLESIRAAGGNPFSDYQLPEAVLKLKQGFGRLIRTRRDQGRVVILDPRVHTKAYGRTFLDSLPACRRAEMERPAGVR</sequence>
<evidence type="ECO:0000256" key="11">
    <source>
        <dbReference type="ARBA" id="ARBA00038058"/>
    </source>
</evidence>
<organism evidence="16 17">
    <name type="scientific">Lacipirellula parvula</name>
    <dbReference type="NCBI Taxonomy" id="2650471"/>
    <lineage>
        <taxon>Bacteria</taxon>
        <taxon>Pseudomonadati</taxon>
        <taxon>Planctomycetota</taxon>
        <taxon>Planctomycetia</taxon>
        <taxon>Pirellulales</taxon>
        <taxon>Lacipirellulaceae</taxon>
        <taxon>Lacipirellula</taxon>
    </lineage>
</organism>
<dbReference type="GO" id="GO:0043139">
    <property type="term" value="F:5'-3' DNA helicase activity"/>
    <property type="evidence" value="ECO:0007669"/>
    <property type="project" value="UniProtKB-EC"/>
</dbReference>
<dbReference type="PANTHER" id="PTHR11472:SF34">
    <property type="entry name" value="REGULATOR OF TELOMERE ELONGATION HELICASE 1"/>
    <property type="match status" value="1"/>
</dbReference>
<keyword evidence="7" id="KW-0408">Iron</keyword>
<keyword evidence="4" id="KW-0378">Hydrolase</keyword>
<dbReference type="InterPro" id="IPR045028">
    <property type="entry name" value="DinG/Rad3-like"/>
</dbReference>
<evidence type="ECO:0000256" key="5">
    <source>
        <dbReference type="ARBA" id="ARBA00022806"/>
    </source>
</evidence>
<dbReference type="EMBL" id="AP021861">
    <property type="protein sequence ID" value="BBO35377.1"/>
    <property type="molecule type" value="Genomic_DNA"/>
</dbReference>
<dbReference type="FunFam" id="3.40.50.300:FF:000437">
    <property type="entry name" value="ATP-dependent DNA helicase DinG"/>
    <property type="match status" value="1"/>
</dbReference>
<evidence type="ECO:0000259" key="15">
    <source>
        <dbReference type="PROSITE" id="PS51193"/>
    </source>
</evidence>
<comment type="similarity">
    <text evidence="11">Belongs to the helicase family. DinG subfamily.</text>
</comment>
<evidence type="ECO:0000256" key="10">
    <source>
        <dbReference type="ARBA" id="ARBA00023235"/>
    </source>
</evidence>
<dbReference type="InterPro" id="IPR014001">
    <property type="entry name" value="Helicase_ATP-bd"/>
</dbReference>
<keyword evidence="8" id="KW-0411">Iron-sulfur</keyword>
<dbReference type="InterPro" id="IPR027417">
    <property type="entry name" value="P-loop_NTPase"/>
</dbReference>
<comment type="cofactor">
    <cofactor evidence="1">
        <name>[4Fe-4S] cluster</name>
        <dbReference type="ChEBI" id="CHEBI:49883"/>
    </cofactor>
</comment>
<evidence type="ECO:0000256" key="13">
    <source>
        <dbReference type="ARBA" id="ARBA00048954"/>
    </source>
</evidence>
<dbReference type="GO" id="GO:0006139">
    <property type="term" value="P:nucleobase-containing compound metabolic process"/>
    <property type="evidence" value="ECO:0007669"/>
    <property type="project" value="InterPro"/>
</dbReference>
<dbReference type="PROSITE" id="PS51192">
    <property type="entry name" value="HELICASE_ATP_BIND_1"/>
    <property type="match status" value="1"/>
</dbReference>
<evidence type="ECO:0000256" key="8">
    <source>
        <dbReference type="ARBA" id="ARBA00023014"/>
    </source>
</evidence>
<feature type="domain" description="Helicase ATP-binding" evidence="14">
    <location>
        <begin position="40"/>
        <end position="277"/>
    </location>
</feature>
<dbReference type="RefSeq" id="WP_232536217.1">
    <property type="nucleotide sequence ID" value="NZ_AP021861.1"/>
</dbReference>
<evidence type="ECO:0000256" key="6">
    <source>
        <dbReference type="ARBA" id="ARBA00022840"/>
    </source>
</evidence>
<dbReference type="Pfam" id="PF13307">
    <property type="entry name" value="Helicase_C_2"/>
    <property type="match status" value="1"/>
</dbReference>
<dbReference type="InterPro" id="IPR011545">
    <property type="entry name" value="DEAD/DEAH_box_helicase_dom"/>
</dbReference>
<evidence type="ECO:0000256" key="2">
    <source>
        <dbReference type="ARBA" id="ARBA00022723"/>
    </source>
</evidence>
<dbReference type="InterPro" id="IPR010614">
    <property type="entry name" value="RAD3-like_helicase_DEAD"/>
</dbReference>
<keyword evidence="10" id="KW-0413">Isomerase</keyword>
<evidence type="ECO:0000256" key="4">
    <source>
        <dbReference type="ARBA" id="ARBA00022801"/>
    </source>
</evidence>
<dbReference type="GO" id="GO:0046872">
    <property type="term" value="F:metal ion binding"/>
    <property type="evidence" value="ECO:0007669"/>
    <property type="project" value="UniProtKB-KW"/>
</dbReference>
<dbReference type="GO" id="GO:0016818">
    <property type="term" value="F:hydrolase activity, acting on acid anhydrides, in phosphorus-containing anhydrides"/>
    <property type="evidence" value="ECO:0007669"/>
    <property type="project" value="InterPro"/>
</dbReference>
<keyword evidence="2" id="KW-0479">Metal-binding</keyword>
<dbReference type="SUPFAM" id="SSF52540">
    <property type="entry name" value="P-loop containing nucleoside triphosphate hydrolases"/>
    <property type="match status" value="2"/>
</dbReference>
<evidence type="ECO:0000256" key="12">
    <source>
        <dbReference type="ARBA" id="ARBA00044969"/>
    </source>
</evidence>
<dbReference type="PANTHER" id="PTHR11472">
    <property type="entry name" value="DNA REPAIR DEAD HELICASE RAD3/XP-D SUBFAMILY MEMBER"/>
    <property type="match status" value="1"/>
</dbReference>
<dbReference type="EC" id="5.6.2.3" evidence="12"/>
<keyword evidence="3" id="KW-0547">Nucleotide-binding</keyword>
<evidence type="ECO:0000256" key="9">
    <source>
        <dbReference type="ARBA" id="ARBA00023125"/>
    </source>
</evidence>
<comment type="catalytic activity">
    <reaction evidence="13">
        <text>ATP + H2O = ADP + phosphate + H(+)</text>
        <dbReference type="Rhea" id="RHEA:13065"/>
        <dbReference type="ChEBI" id="CHEBI:15377"/>
        <dbReference type="ChEBI" id="CHEBI:15378"/>
        <dbReference type="ChEBI" id="CHEBI:30616"/>
        <dbReference type="ChEBI" id="CHEBI:43474"/>
        <dbReference type="ChEBI" id="CHEBI:456216"/>
        <dbReference type="EC" id="5.6.2.3"/>
    </reaction>
</comment>
<protein>
    <recommendedName>
        <fullName evidence="12">DNA 5'-3' helicase</fullName>
        <ecNumber evidence="12">5.6.2.3</ecNumber>
    </recommendedName>
</protein>
<evidence type="ECO:0000256" key="1">
    <source>
        <dbReference type="ARBA" id="ARBA00001966"/>
    </source>
</evidence>
<dbReference type="InterPro" id="IPR014013">
    <property type="entry name" value="Helic_SF1/SF2_ATP-bd_DinG/Rad3"/>
</dbReference>
<evidence type="ECO:0000313" key="16">
    <source>
        <dbReference type="EMBL" id="BBO35377.1"/>
    </source>
</evidence>
<name>A0A5K7XHA9_9BACT</name>
<feature type="domain" description="Helicase ATP-binding" evidence="15">
    <location>
        <begin position="18"/>
        <end position="291"/>
    </location>
</feature>
<accession>A0A5K7XHA9</accession>
<dbReference type="AlphaFoldDB" id="A0A5K7XHA9"/>
<dbReference type="SMART" id="SM00487">
    <property type="entry name" value="DEXDc"/>
    <property type="match status" value="1"/>
</dbReference>
<gene>
    <name evidence="16" type="ORF">PLANPX_4989</name>
</gene>
<dbReference type="Gene3D" id="3.40.50.300">
    <property type="entry name" value="P-loop containing nucleotide triphosphate hydrolases"/>
    <property type="match status" value="2"/>
</dbReference>
<keyword evidence="17" id="KW-1185">Reference proteome</keyword>
<dbReference type="PROSITE" id="PS51193">
    <property type="entry name" value="HELICASE_ATP_BIND_2"/>
    <property type="match status" value="1"/>
</dbReference>
<dbReference type="InterPro" id="IPR006555">
    <property type="entry name" value="ATP-dep_Helicase_C"/>
</dbReference>
<dbReference type="SMART" id="SM00491">
    <property type="entry name" value="HELICc2"/>
    <property type="match status" value="1"/>
</dbReference>
<dbReference type="Pfam" id="PF06733">
    <property type="entry name" value="DEAD_2"/>
    <property type="match status" value="1"/>
</dbReference>
<dbReference type="Proteomes" id="UP000326837">
    <property type="component" value="Chromosome"/>
</dbReference>
<evidence type="ECO:0000259" key="14">
    <source>
        <dbReference type="PROSITE" id="PS51192"/>
    </source>
</evidence>